<evidence type="ECO:0000256" key="2">
    <source>
        <dbReference type="ARBA" id="ARBA00007532"/>
    </source>
</evidence>
<comment type="similarity">
    <text evidence="2 9">Belongs to the class-I pyridine nucleotide-disulfide oxidoreductase family.</text>
</comment>
<dbReference type="EMBL" id="CP091871">
    <property type="protein sequence ID" value="WEU40647.1"/>
    <property type="molecule type" value="Genomic_DNA"/>
</dbReference>
<evidence type="ECO:0000313" key="12">
    <source>
        <dbReference type="EMBL" id="WEU40647.1"/>
    </source>
</evidence>
<evidence type="ECO:0000256" key="3">
    <source>
        <dbReference type="ARBA" id="ARBA00022630"/>
    </source>
</evidence>
<evidence type="ECO:0000256" key="8">
    <source>
        <dbReference type="ARBA" id="ARBA00023284"/>
    </source>
</evidence>
<evidence type="ECO:0000259" key="11">
    <source>
        <dbReference type="Pfam" id="PF07992"/>
    </source>
</evidence>
<keyword evidence="5 9" id="KW-0560">Oxidoreductase</keyword>
<proteinExistence type="inferred from homology"/>
<evidence type="ECO:0000256" key="6">
    <source>
        <dbReference type="ARBA" id="ARBA00023027"/>
    </source>
</evidence>
<dbReference type="Gene3D" id="3.50.50.60">
    <property type="entry name" value="FAD/NAD(P)-binding domain"/>
    <property type="match status" value="2"/>
</dbReference>
<dbReference type="PIRSF" id="PIRSF000350">
    <property type="entry name" value="Mercury_reductase_MerA"/>
    <property type="match status" value="1"/>
</dbReference>
<name>A0AAF0ICR7_ODILC</name>
<dbReference type="Pfam" id="PF07992">
    <property type="entry name" value="Pyr_redox_2"/>
    <property type="match status" value="1"/>
</dbReference>
<dbReference type="GO" id="GO:0050660">
    <property type="term" value="F:flavin adenine dinucleotide binding"/>
    <property type="evidence" value="ECO:0007669"/>
    <property type="project" value="TreeGrafter"/>
</dbReference>
<dbReference type="PROSITE" id="PS00076">
    <property type="entry name" value="PYRIDINE_REDOX_1"/>
    <property type="match status" value="1"/>
</dbReference>
<dbReference type="InterPro" id="IPR050151">
    <property type="entry name" value="Class-I_Pyr_Nuc-Dis_Oxidored"/>
</dbReference>
<dbReference type="InterPro" id="IPR016156">
    <property type="entry name" value="FAD/NAD-linked_Rdtase_dimer_sf"/>
</dbReference>
<dbReference type="GO" id="GO:0004148">
    <property type="term" value="F:dihydrolipoyl dehydrogenase (NADH) activity"/>
    <property type="evidence" value="ECO:0007669"/>
    <property type="project" value="TreeGrafter"/>
</dbReference>
<reference evidence="12" key="2">
    <citation type="journal article" date="2022" name="Nat. Microbiol.">
        <title>A closed Candidatus Odinarchaeum chromosome exposes Asgard archaeal viruses.</title>
        <authorList>
            <person name="Tamarit D."/>
            <person name="Caceres E.F."/>
            <person name="Krupovic M."/>
            <person name="Nijland R."/>
            <person name="Eme L."/>
            <person name="Robinson N.P."/>
            <person name="Ettema T.J.G."/>
        </authorList>
    </citation>
    <scope>NUCLEOTIDE SEQUENCE</scope>
    <source>
        <strain evidence="12">LCB_4</strain>
    </source>
</reference>
<dbReference type="InterPro" id="IPR004099">
    <property type="entry name" value="Pyr_nucl-diS_OxRdtase_dimer"/>
</dbReference>
<keyword evidence="4 9" id="KW-0274">FAD</keyword>
<dbReference type="Gene3D" id="3.30.390.30">
    <property type="match status" value="1"/>
</dbReference>
<evidence type="ECO:0000256" key="9">
    <source>
        <dbReference type="RuleBase" id="RU003691"/>
    </source>
</evidence>
<keyword evidence="6" id="KW-0520">NAD</keyword>
<dbReference type="PANTHER" id="PTHR22912">
    <property type="entry name" value="DISULFIDE OXIDOREDUCTASE"/>
    <property type="match status" value="1"/>
</dbReference>
<dbReference type="SUPFAM" id="SSF55424">
    <property type="entry name" value="FAD/NAD-linked reductases, dimerisation (C-terminal) domain"/>
    <property type="match status" value="1"/>
</dbReference>
<gene>
    <name evidence="12" type="ORF">OdinLCB4_001575</name>
</gene>
<protein>
    <submittedName>
        <fullName evidence="12">Dihydrolipoyl dehydrogenase</fullName>
    </submittedName>
</protein>
<evidence type="ECO:0000259" key="10">
    <source>
        <dbReference type="Pfam" id="PF02852"/>
    </source>
</evidence>
<dbReference type="PRINTS" id="PR00411">
    <property type="entry name" value="PNDRDTASEI"/>
</dbReference>
<feature type="domain" description="Pyridine nucleotide-disulphide oxidoreductase dimerisation" evidence="10">
    <location>
        <begin position="342"/>
        <end position="451"/>
    </location>
</feature>
<dbReference type="InterPro" id="IPR012999">
    <property type="entry name" value="Pyr_OxRdtase_I_AS"/>
</dbReference>
<sequence length="460" mass="50796">MVESFDVVVIGGGSGLTIVERALNENLKVALIEMGPLGGTCLNRGCIPTKMLIYPADLIRVIEKAGELGVYAKIEKIDHQKIFNRMRKVVAESSEKSAKAAEKVKRLKWFRGVGEFIDEYKLKVGYKTITGEKIFIVSGSRPDIPPIEGLDKVQYYTSDTILHINRIPSSLIIIGGGYVSAEYGHFFSSMGCKVSIIHKESKVLHYLDSDIVDLFNQEFSKYVNLLTSRTAVKVSVEGELKKVTCINTKTNREESFNAEEILIAAGRRSNSDLLKPELTGVKLTSEGYIQVNEYLETSKENIWAAGDAIGKYMFKHVANYEVEVAWYNSKHGEKIKMDYTAIPAAVFSHPQIAHVGLTAKEAVEKGFDVVIGTYRFKDVAMGEAMGSPNGLVKIVVNKNDGRILGAQIVGPDATILIQEIVNVMNCQHGSVYNILRALHIHPALPEVVQRACANLKEANT</sequence>
<dbReference type="PRINTS" id="PR00368">
    <property type="entry name" value="FADPNR"/>
</dbReference>
<dbReference type="PANTHER" id="PTHR22912:SF151">
    <property type="entry name" value="DIHYDROLIPOYL DEHYDROGENASE, MITOCHONDRIAL"/>
    <property type="match status" value="1"/>
</dbReference>
<keyword evidence="7" id="KW-1015">Disulfide bond</keyword>
<accession>A0AAF0ICR7</accession>
<dbReference type="Proteomes" id="UP000186851">
    <property type="component" value="Chromosome"/>
</dbReference>
<dbReference type="SUPFAM" id="SSF51905">
    <property type="entry name" value="FAD/NAD(P)-binding domain"/>
    <property type="match status" value="1"/>
</dbReference>
<dbReference type="InterPro" id="IPR030373">
    <property type="entry name" value="PABS_CS"/>
</dbReference>
<evidence type="ECO:0000256" key="5">
    <source>
        <dbReference type="ARBA" id="ARBA00023002"/>
    </source>
</evidence>
<dbReference type="InterPro" id="IPR023753">
    <property type="entry name" value="FAD/NAD-binding_dom"/>
</dbReference>
<reference evidence="12" key="1">
    <citation type="journal article" date="2017" name="Nature">
        <title>Asgard archaea illuminate the origin of eukaryotic cellular complexity.</title>
        <authorList>
            <person name="Zaremba-Niedzwiedzka K."/>
            <person name="Caceres E.F."/>
            <person name="Saw J.H."/>
            <person name="Backstrom D."/>
            <person name="Juzokaite L."/>
            <person name="Vancaester E."/>
            <person name="Seitz K.W."/>
            <person name="Anantharaman K."/>
            <person name="Starnawski P."/>
            <person name="Kjeldsen K.U."/>
            <person name="Scott M.B."/>
            <person name="Nunoura T."/>
            <person name="Banfield J.F."/>
            <person name="Schramm A."/>
            <person name="Baker B.J."/>
            <person name="Spang A."/>
            <person name="Ettema T.J.G."/>
        </authorList>
    </citation>
    <scope>NUCLEOTIDE SEQUENCE</scope>
    <source>
        <strain evidence="12">LCB_4</strain>
    </source>
</reference>
<evidence type="ECO:0000313" key="13">
    <source>
        <dbReference type="Proteomes" id="UP000186851"/>
    </source>
</evidence>
<dbReference type="AlphaFoldDB" id="A0AAF0ICR7"/>
<dbReference type="GO" id="GO:0006103">
    <property type="term" value="P:2-oxoglutarate metabolic process"/>
    <property type="evidence" value="ECO:0007669"/>
    <property type="project" value="TreeGrafter"/>
</dbReference>
<dbReference type="PROSITE" id="PS01330">
    <property type="entry name" value="PABS_1"/>
    <property type="match status" value="1"/>
</dbReference>
<evidence type="ECO:0000256" key="4">
    <source>
        <dbReference type="ARBA" id="ARBA00022827"/>
    </source>
</evidence>
<evidence type="ECO:0000256" key="7">
    <source>
        <dbReference type="ARBA" id="ARBA00023157"/>
    </source>
</evidence>
<evidence type="ECO:0000256" key="1">
    <source>
        <dbReference type="ARBA" id="ARBA00001974"/>
    </source>
</evidence>
<keyword evidence="8 9" id="KW-0676">Redox-active center</keyword>
<dbReference type="KEGG" id="oyw:OdinLCB4_001575"/>
<keyword evidence="3 9" id="KW-0285">Flavoprotein</keyword>
<comment type="cofactor">
    <cofactor evidence="1">
        <name>FAD</name>
        <dbReference type="ChEBI" id="CHEBI:57692"/>
    </cofactor>
</comment>
<dbReference type="InterPro" id="IPR001100">
    <property type="entry name" value="Pyr_nuc-diS_OxRdtase"/>
</dbReference>
<dbReference type="FunFam" id="3.30.390.30:FF:000001">
    <property type="entry name" value="Dihydrolipoyl dehydrogenase"/>
    <property type="match status" value="1"/>
</dbReference>
<dbReference type="InterPro" id="IPR036188">
    <property type="entry name" value="FAD/NAD-bd_sf"/>
</dbReference>
<feature type="domain" description="FAD/NAD(P)-binding" evidence="11">
    <location>
        <begin position="5"/>
        <end position="319"/>
    </location>
</feature>
<organism evidence="12 13">
    <name type="scientific">Odinarchaeota yellowstonii (strain LCB_4)</name>
    <dbReference type="NCBI Taxonomy" id="1841599"/>
    <lineage>
        <taxon>Archaea</taxon>
        <taxon>Promethearchaeati</taxon>
        <taxon>Candidatus Odinarchaeota</taxon>
        <taxon>Candidatus Odinarchaeia</taxon>
        <taxon>Candidatus Odinarchaeales</taxon>
        <taxon>Candidatus Odinarchaeaceae</taxon>
        <taxon>Candidatus Odinarchaeum</taxon>
    </lineage>
</organism>
<dbReference type="Pfam" id="PF02852">
    <property type="entry name" value="Pyr_redox_dim"/>
    <property type="match status" value="1"/>
</dbReference>